<accession>A0ABR9RVU5</accession>
<dbReference type="EMBL" id="JADCSA010000014">
    <property type="protein sequence ID" value="MBE7325638.1"/>
    <property type="molecule type" value="Genomic_DNA"/>
</dbReference>
<protein>
    <submittedName>
        <fullName evidence="3">DinB family protein</fullName>
    </submittedName>
</protein>
<keyword evidence="4" id="KW-1185">Reference proteome</keyword>
<feature type="domain" description="DinB-like" evidence="2">
    <location>
        <begin position="55"/>
        <end position="183"/>
    </location>
</feature>
<reference evidence="3 4" key="1">
    <citation type="submission" date="2020-10" db="EMBL/GenBank/DDBJ databases">
        <title>Nocardioides sp. isolated from sludge.</title>
        <authorList>
            <person name="Zhang X."/>
        </authorList>
    </citation>
    <scope>NUCLEOTIDE SEQUENCE [LARGE SCALE GENOMIC DNA]</scope>
    <source>
        <strain evidence="3 4">Y6</strain>
    </source>
</reference>
<organism evidence="3 4">
    <name type="scientific">Nocardioides malaquae</name>
    <dbReference type="NCBI Taxonomy" id="2773426"/>
    <lineage>
        <taxon>Bacteria</taxon>
        <taxon>Bacillati</taxon>
        <taxon>Actinomycetota</taxon>
        <taxon>Actinomycetes</taxon>
        <taxon>Propionibacteriales</taxon>
        <taxon>Nocardioidaceae</taxon>
        <taxon>Nocardioides</taxon>
    </lineage>
</organism>
<dbReference type="InterPro" id="IPR034660">
    <property type="entry name" value="DinB/YfiT-like"/>
</dbReference>
<dbReference type="Pfam" id="PF12867">
    <property type="entry name" value="DinB_2"/>
    <property type="match status" value="1"/>
</dbReference>
<evidence type="ECO:0000259" key="2">
    <source>
        <dbReference type="Pfam" id="PF12867"/>
    </source>
</evidence>
<feature type="region of interest" description="Disordered" evidence="1">
    <location>
        <begin position="1"/>
        <end position="22"/>
    </location>
</feature>
<evidence type="ECO:0000313" key="4">
    <source>
        <dbReference type="Proteomes" id="UP000756387"/>
    </source>
</evidence>
<evidence type="ECO:0000313" key="3">
    <source>
        <dbReference type="EMBL" id="MBE7325638.1"/>
    </source>
</evidence>
<dbReference type="Proteomes" id="UP000756387">
    <property type="component" value="Unassembled WGS sequence"/>
</dbReference>
<dbReference type="InterPro" id="IPR024775">
    <property type="entry name" value="DinB-like"/>
</dbReference>
<comment type="caution">
    <text evidence="3">The sequence shown here is derived from an EMBL/GenBank/DDBJ whole genome shotgun (WGS) entry which is preliminary data.</text>
</comment>
<gene>
    <name evidence="3" type="ORF">IEQ44_13380</name>
</gene>
<proteinExistence type="predicted"/>
<dbReference type="SUPFAM" id="SSF109854">
    <property type="entry name" value="DinB/YfiT-like putative metalloenzymes"/>
    <property type="match status" value="1"/>
</dbReference>
<sequence length="194" mass="21348">MVAWGHDRPLASTPDPVAPAPDTKDWTWVLERPCPECGVEASRLEVPDLPGLLHDATLALSEALRDGGAGVRPEPGTWSVLEYACHVRDVHRTMGERLTAMLEQDDPTFPNWDQDATAVQERYHAQDPATVDVELVEAGGHVAGLWSAVQPEAYDRRGRRSNGSAFTVRTLGQYHLHDVLHHVHDVGRPVPGVH</sequence>
<name>A0ABR9RVU5_9ACTN</name>
<dbReference type="Gene3D" id="1.20.120.450">
    <property type="entry name" value="dinb family like domain"/>
    <property type="match status" value="1"/>
</dbReference>
<evidence type="ECO:0000256" key="1">
    <source>
        <dbReference type="SAM" id="MobiDB-lite"/>
    </source>
</evidence>